<feature type="non-terminal residue" evidence="1">
    <location>
        <position position="1"/>
    </location>
</feature>
<name>A0ACC3CYF0_9PEZI</name>
<evidence type="ECO:0000313" key="2">
    <source>
        <dbReference type="Proteomes" id="UP001186974"/>
    </source>
</evidence>
<dbReference type="Proteomes" id="UP001186974">
    <property type="component" value="Unassembled WGS sequence"/>
</dbReference>
<sequence length="322" mass="35160">TADLQRVLQDPSLQQSLIHDPETAHPSIADSSAPLRELLATNLELANSLKALETRLQHQRQATQSRLLALRALEAQWRSKQSQQDAALRDFSPPALYQRLSAAVVEQETLCRGLEESFLDGVGDGTGSGGLASEREVAEFDLEAIAEYDPKYVVESHPQNTRDEHLADNQTVPYLPSAMFLITQLPPEVRNRIYELALHVSVADLARRDMKQREVTAATAAFKNTSSYDEVSELSSALSISHPAPTAAPAILMGIHGAPSVPTVILPQLVLASPVVTNNQGTVIEPAHIPPQPALTMVSRLVRKETLPLYYLSLLKGDAIYT</sequence>
<proteinExistence type="predicted"/>
<feature type="non-terminal residue" evidence="1">
    <location>
        <position position="322"/>
    </location>
</feature>
<dbReference type="EMBL" id="JAWDJW010009680">
    <property type="protein sequence ID" value="KAK3057277.1"/>
    <property type="molecule type" value="Genomic_DNA"/>
</dbReference>
<evidence type="ECO:0000313" key="1">
    <source>
        <dbReference type="EMBL" id="KAK3057277.1"/>
    </source>
</evidence>
<reference evidence="1" key="1">
    <citation type="submission" date="2024-09" db="EMBL/GenBank/DDBJ databases">
        <title>Black Yeasts Isolated from many extreme environments.</title>
        <authorList>
            <person name="Coleine C."/>
            <person name="Stajich J.E."/>
            <person name="Selbmann L."/>
        </authorList>
    </citation>
    <scope>NUCLEOTIDE SEQUENCE</scope>
    <source>
        <strain evidence="1">CCFEE 5737</strain>
    </source>
</reference>
<organism evidence="1 2">
    <name type="scientific">Coniosporium uncinatum</name>
    <dbReference type="NCBI Taxonomy" id="93489"/>
    <lineage>
        <taxon>Eukaryota</taxon>
        <taxon>Fungi</taxon>
        <taxon>Dikarya</taxon>
        <taxon>Ascomycota</taxon>
        <taxon>Pezizomycotina</taxon>
        <taxon>Dothideomycetes</taxon>
        <taxon>Dothideomycetes incertae sedis</taxon>
        <taxon>Coniosporium</taxon>
    </lineage>
</organism>
<accession>A0ACC3CYF0</accession>
<comment type="caution">
    <text evidence="1">The sequence shown here is derived from an EMBL/GenBank/DDBJ whole genome shotgun (WGS) entry which is preliminary data.</text>
</comment>
<gene>
    <name evidence="1" type="ORF">LTS18_011526</name>
</gene>
<protein>
    <submittedName>
        <fullName evidence="1">Uncharacterized protein</fullName>
    </submittedName>
</protein>
<keyword evidence="2" id="KW-1185">Reference proteome</keyword>